<feature type="domain" description="ABC transporter" evidence="5">
    <location>
        <begin position="10"/>
        <end position="231"/>
    </location>
</feature>
<proteinExistence type="inferred from homology"/>
<keyword evidence="4" id="KW-0067">ATP-binding</keyword>
<dbReference type="InterPro" id="IPR003593">
    <property type="entry name" value="AAA+_ATPase"/>
</dbReference>
<keyword evidence="7" id="KW-1185">Reference proteome</keyword>
<accession>G9YJ88</accession>
<dbReference type="InterPro" id="IPR027417">
    <property type="entry name" value="P-loop_NTPase"/>
</dbReference>
<evidence type="ECO:0000259" key="5">
    <source>
        <dbReference type="PROSITE" id="PS50893"/>
    </source>
</evidence>
<dbReference type="PANTHER" id="PTHR42734">
    <property type="entry name" value="METAL TRANSPORT SYSTEM ATP-BINDING PROTEIN TM_0124-RELATED"/>
    <property type="match status" value="1"/>
</dbReference>
<dbReference type="InterPro" id="IPR017871">
    <property type="entry name" value="ABC_transporter-like_CS"/>
</dbReference>
<dbReference type="Pfam" id="PF00005">
    <property type="entry name" value="ABC_tran"/>
    <property type="match status" value="1"/>
</dbReference>
<dbReference type="InterPro" id="IPR050153">
    <property type="entry name" value="Metal_Ion_Import_ABC"/>
</dbReference>
<evidence type="ECO:0000313" key="7">
    <source>
        <dbReference type="Proteomes" id="UP000005481"/>
    </source>
</evidence>
<gene>
    <name evidence="6" type="ORF">HMPREF0080_01733</name>
</gene>
<evidence type="ECO:0000313" key="6">
    <source>
        <dbReference type="EMBL" id="EHM38796.1"/>
    </source>
</evidence>
<dbReference type="SMART" id="SM00382">
    <property type="entry name" value="AAA"/>
    <property type="match status" value="1"/>
</dbReference>
<dbReference type="EMBL" id="AGCJ01000075">
    <property type="protein sequence ID" value="EHM38796.1"/>
    <property type="molecule type" value="Genomic_DNA"/>
</dbReference>
<name>G9YJ88_9FIRM</name>
<dbReference type="HOGENOM" id="CLU_000604_1_11_9"/>
<dbReference type="InterPro" id="IPR003439">
    <property type="entry name" value="ABC_transporter-like_ATP-bd"/>
</dbReference>
<organism evidence="6 7">
    <name type="scientific">Anaeroglobus geminatus F0357</name>
    <dbReference type="NCBI Taxonomy" id="861450"/>
    <lineage>
        <taxon>Bacteria</taxon>
        <taxon>Bacillati</taxon>
        <taxon>Bacillota</taxon>
        <taxon>Negativicutes</taxon>
        <taxon>Veillonellales</taxon>
        <taxon>Veillonellaceae</taxon>
        <taxon>Anaeroglobus</taxon>
    </lineage>
</organism>
<dbReference type="Gene3D" id="3.40.50.300">
    <property type="entry name" value="P-loop containing nucleotide triphosphate hydrolases"/>
    <property type="match status" value="1"/>
</dbReference>
<dbReference type="PROSITE" id="PS50893">
    <property type="entry name" value="ABC_TRANSPORTER_2"/>
    <property type="match status" value="1"/>
</dbReference>
<comment type="similarity">
    <text evidence="1">Belongs to the ABC transporter superfamily.</text>
</comment>
<dbReference type="STRING" id="861450.HMPREF0080_01733"/>
<sequence length="232" mass="25910">MYRGGGILVLTLKNICFSYDIGSPYVLKDINLTVNDGDYISIVGENGSGKSTLVKVLLGLQTPSEGTIINDFKRISYVPQRFESLNRQFPITVREVMNYYRKVMKLSDKSLITAYLRLVDMEAYGDSLIGNLSGGQSQKVFIARALMAQPELIILDEPSVGIDVRSQSELYGLLHRLNKEGLTIIAVEHNLRAAKRNSNFMYHIDNGRGHLCSPAEYVREYVSANTGSESYV</sequence>
<protein>
    <submittedName>
        <fullName evidence="6">Putative high-affinity zinc transporter ATPase</fullName>
    </submittedName>
</protein>
<dbReference type="PANTHER" id="PTHR42734:SF17">
    <property type="entry name" value="METAL TRANSPORT SYSTEM ATP-BINDING PROTEIN TM_0124-RELATED"/>
    <property type="match status" value="1"/>
</dbReference>
<evidence type="ECO:0000256" key="4">
    <source>
        <dbReference type="ARBA" id="ARBA00022840"/>
    </source>
</evidence>
<keyword evidence="2" id="KW-0813">Transport</keyword>
<dbReference type="PATRIC" id="fig|861450.3.peg.1604"/>
<dbReference type="eggNOG" id="COG1121">
    <property type="taxonomic scope" value="Bacteria"/>
</dbReference>
<dbReference type="GO" id="GO:0005524">
    <property type="term" value="F:ATP binding"/>
    <property type="evidence" value="ECO:0007669"/>
    <property type="project" value="UniProtKB-KW"/>
</dbReference>
<dbReference type="GO" id="GO:0016887">
    <property type="term" value="F:ATP hydrolysis activity"/>
    <property type="evidence" value="ECO:0007669"/>
    <property type="project" value="InterPro"/>
</dbReference>
<evidence type="ECO:0000256" key="3">
    <source>
        <dbReference type="ARBA" id="ARBA00022741"/>
    </source>
</evidence>
<dbReference type="AlphaFoldDB" id="G9YJ88"/>
<dbReference type="SUPFAM" id="SSF52540">
    <property type="entry name" value="P-loop containing nucleoside triphosphate hydrolases"/>
    <property type="match status" value="1"/>
</dbReference>
<comment type="caution">
    <text evidence="6">The sequence shown here is derived from an EMBL/GenBank/DDBJ whole genome shotgun (WGS) entry which is preliminary data.</text>
</comment>
<keyword evidence="3" id="KW-0547">Nucleotide-binding</keyword>
<dbReference type="PROSITE" id="PS00211">
    <property type="entry name" value="ABC_TRANSPORTER_1"/>
    <property type="match status" value="1"/>
</dbReference>
<evidence type="ECO:0000256" key="2">
    <source>
        <dbReference type="ARBA" id="ARBA00022448"/>
    </source>
</evidence>
<reference evidence="6 7" key="1">
    <citation type="submission" date="2011-08" db="EMBL/GenBank/DDBJ databases">
        <authorList>
            <person name="Weinstock G."/>
            <person name="Sodergren E."/>
            <person name="Clifton S."/>
            <person name="Fulton L."/>
            <person name="Fulton B."/>
            <person name="Courtney L."/>
            <person name="Fronick C."/>
            <person name="Harrison M."/>
            <person name="Strong C."/>
            <person name="Farmer C."/>
            <person name="Delahaunty K."/>
            <person name="Markovic C."/>
            <person name="Hall O."/>
            <person name="Minx P."/>
            <person name="Tomlinson C."/>
            <person name="Mitreva M."/>
            <person name="Hou S."/>
            <person name="Chen J."/>
            <person name="Wollam A."/>
            <person name="Pepin K.H."/>
            <person name="Johnson M."/>
            <person name="Bhonagiri V."/>
            <person name="Zhang X."/>
            <person name="Suruliraj S."/>
            <person name="Warren W."/>
            <person name="Chinwalla A."/>
            <person name="Mardis E.R."/>
            <person name="Wilson R.K."/>
        </authorList>
    </citation>
    <scope>NUCLEOTIDE SEQUENCE [LARGE SCALE GENOMIC DNA]</scope>
    <source>
        <strain evidence="6 7">F0357</strain>
    </source>
</reference>
<evidence type="ECO:0000256" key="1">
    <source>
        <dbReference type="ARBA" id="ARBA00005417"/>
    </source>
</evidence>
<dbReference type="Proteomes" id="UP000005481">
    <property type="component" value="Unassembled WGS sequence"/>
</dbReference>